<reference evidence="1" key="1">
    <citation type="journal article" date="2021" name="Proc. Natl. Acad. Sci. U.S.A.">
        <title>A Catalog of Tens of Thousands of Viruses from Human Metagenomes Reveals Hidden Associations with Chronic Diseases.</title>
        <authorList>
            <person name="Tisza M.J."/>
            <person name="Buck C.B."/>
        </authorList>
    </citation>
    <scope>NUCLEOTIDE SEQUENCE</scope>
    <source>
        <strain evidence="1">CtLKT1</strain>
    </source>
</reference>
<proteinExistence type="predicted"/>
<name>A0A8S5U7V2_9CAUD</name>
<dbReference type="EMBL" id="BK016030">
    <property type="protein sequence ID" value="DAF90506.1"/>
    <property type="molecule type" value="Genomic_DNA"/>
</dbReference>
<sequence length="69" mass="7897">MKNLLAEMARYGVSRYDIQKLLGCSEATVRNKLSGESEFTVPEALKIRNSYFIGFRVEYLFAKDEQVTA</sequence>
<protein>
    <submittedName>
        <fullName evidence="1">SOS-response transcriptional repressor</fullName>
    </submittedName>
</protein>
<organism evidence="1">
    <name type="scientific">Siphoviridae sp. ctLKT1</name>
    <dbReference type="NCBI Taxonomy" id="2825451"/>
    <lineage>
        <taxon>Viruses</taxon>
        <taxon>Duplodnaviria</taxon>
        <taxon>Heunggongvirae</taxon>
        <taxon>Uroviricota</taxon>
        <taxon>Caudoviricetes</taxon>
    </lineage>
</organism>
<accession>A0A8S5U7V2</accession>
<evidence type="ECO:0000313" key="1">
    <source>
        <dbReference type="EMBL" id="DAF90506.1"/>
    </source>
</evidence>